<dbReference type="InterPro" id="IPR036641">
    <property type="entry name" value="HPT_dom_sf"/>
</dbReference>
<dbReference type="SUPFAM" id="SSF47226">
    <property type="entry name" value="Histidine-containing phosphotransfer domain, HPT domain"/>
    <property type="match status" value="1"/>
</dbReference>
<evidence type="ECO:0000259" key="1">
    <source>
        <dbReference type="Pfam" id="PF26379"/>
    </source>
</evidence>
<reference evidence="2" key="1">
    <citation type="submission" date="2020-01" db="EMBL/GenBank/DDBJ databases">
        <authorList>
            <person name="Meier V. D."/>
            <person name="Meier V D."/>
        </authorList>
    </citation>
    <scope>NUCLEOTIDE SEQUENCE</scope>
    <source>
        <strain evidence="2">HLG_WM_MAG_08</strain>
    </source>
</reference>
<dbReference type="Pfam" id="PF26379">
    <property type="entry name" value="FimL_2nd"/>
    <property type="match status" value="1"/>
</dbReference>
<dbReference type="AlphaFoldDB" id="A0A6S6U4E3"/>
<dbReference type="InterPro" id="IPR058661">
    <property type="entry name" value="FimL_2nd"/>
</dbReference>
<dbReference type="EMBL" id="CACVAV010000396">
    <property type="protein sequence ID" value="CAA6825147.1"/>
    <property type="molecule type" value="Genomic_DNA"/>
</dbReference>
<feature type="domain" description="Scaffold protein FimL second" evidence="1">
    <location>
        <begin position="162"/>
        <end position="307"/>
    </location>
</feature>
<organism evidence="2">
    <name type="scientific">uncultured Thiotrichaceae bacterium</name>
    <dbReference type="NCBI Taxonomy" id="298394"/>
    <lineage>
        <taxon>Bacteria</taxon>
        <taxon>Pseudomonadati</taxon>
        <taxon>Pseudomonadota</taxon>
        <taxon>Gammaproteobacteria</taxon>
        <taxon>Thiotrichales</taxon>
        <taxon>Thiotrichaceae</taxon>
        <taxon>environmental samples</taxon>
    </lineage>
</organism>
<protein>
    <recommendedName>
        <fullName evidence="1">Scaffold protein FimL second domain-containing protein</fullName>
    </recommendedName>
</protein>
<name>A0A6S6U4E3_9GAMM</name>
<accession>A0A6S6U4E3</accession>
<sequence length="607" mass="67470">MISDKSGLSNRLGWVLDETEQMLERVRRLFSDYSQNSDQSKLEEALELGRNVLGVLDILEAEGAYMLNREVVLLMDAILQEQIENPDDANTICADGLLQLSEYLKHLHDGYADLPVIILPMLNNLRAARKADLLSEHLVFLPAEGSITNEQIGTDKHVTLSPAKRDEALQRLRFYMQKALLGWYNNGGDDGQPGKHLQAARKVAANLLVMNGNMRSRSLWWVSSALLQALEQKKLESSAAVKMLVGRLEREIKRFSEEDEVVYNQTLPDELLKNLLYYVGLSEEGNAQLQAVKSAYHLDLYLPKGETLEELRSYYSVPGRELWRTVAGSMQDELSLLMMQVEGMNGRTDPEAMMGDVANRTLSLSQALSMLGLGKAAALTEVQANQQLAISKSPGVVEKLLLEGMGEHYIKLERLLAEYAETGHDRTEDIFSEDGILADMGASREAIRSLLVDITKAQSELGLFSQDTTGFGHVEEAVKLLHAMQGTVDVLGYGELQPLIEGTKNYLQLDILQNRREPGTGELSCLADIVTLLEASLSCIEQEEDYLPLLPTGYEKLEALDESCAIDLLGRIDMQAANDELNIKKKARQAIPATLLGKVRNQRLLTG</sequence>
<gene>
    <name evidence="2" type="ORF">HELGO_WM25070</name>
</gene>
<proteinExistence type="predicted"/>
<evidence type="ECO:0000313" key="2">
    <source>
        <dbReference type="EMBL" id="CAA6825147.1"/>
    </source>
</evidence>
<dbReference type="GO" id="GO:0000160">
    <property type="term" value="P:phosphorelay signal transduction system"/>
    <property type="evidence" value="ECO:0007669"/>
    <property type="project" value="InterPro"/>
</dbReference>